<gene>
    <name evidence="1" type="ORF">RV14_GL000447</name>
</gene>
<keyword evidence="2" id="KW-1185">Reference proteome</keyword>
<organism evidence="1 2">
    <name type="scientific">Enterococcus ratti</name>
    <dbReference type="NCBI Taxonomy" id="150033"/>
    <lineage>
        <taxon>Bacteria</taxon>
        <taxon>Bacillati</taxon>
        <taxon>Bacillota</taxon>
        <taxon>Bacilli</taxon>
        <taxon>Lactobacillales</taxon>
        <taxon>Enterococcaceae</taxon>
        <taxon>Enterococcus</taxon>
    </lineage>
</organism>
<protein>
    <submittedName>
        <fullName evidence="1">Uncharacterized protein</fullName>
    </submittedName>
</protein>
<sequence>MELLEKETFYYRYKNDLIEPVYCAFLRKKNIKGIQVITKLFSPF</sequence>
<dbReference type="Proteomes" id="UP000182152">
    <property type="component" value="Unassembled WGS sequence"/>
</dbReference>
<proteinExistence type="predicted"/>
<evidence type="ECO:0000313" key="2">
    <source>
        <dbReference type="Proteomes" id="UP000182152"/>
    </source>
</evidence>
<reference evidence="1 2" key="1">
    <citation type="submission" date="2014-12" db="EMBL/GenBank/DDBJ databases">
        <title>Draft genome sequences of 29 type strains of Enterococci.</title>
        <authorList>
            <person name="Zhong Z."/>
            <person name="Sun Z."/>
            <person name="Liu W."/>
            <person name="Zhang W."/>
            <person name="Zhang H."/>
        </authorList>
    </citation>
    <scope>NUCLEOTIDE SEQUENCE [LARGE SCALE GENOMIC DNA]</scope>
    <source>
        <strain evidence="1 2">DSM 15687</strain>
    </source>
</reference>
<comment type="caution">
    <text evidence="1">The sequence shown here is derived from an EMBL/GenBank/DDBJ whole genome shotgun (WGS) entry which is preliminary data.</text>
</comment>
<name>A0A1L8WI47_9ENTE</name>
<accession>A0A1L8WI47</accession>
<dbReference type="AlphaFoldDB" id="A0A1L8WI47"/>
<dbReference type="EMBL" id="JXLB01000013">
    <property type="protein sequence ID" value="OJG80705.1"/>
    <property type="molecule type" value="Genomic_DNA"/>
</dbReference>
<evidence type="ECO:0000313" key="1">
    <source>
        <dbReference type="EMBL" id="OJG80705.1"/>
    </source>
</evidence>